<dbReference type="Proteomes" id="UP000076407">
    <property type="component" value="Unassembled WGS sequence"/>
</dbReference>
<reference evidence="1" key="1">
    <citation type="submission" date="2020-05" db="UniProtKB">
        <authorList>
            <consortium name="EnsemblMetazoa"/>
        </authorList>
    </citation>
    <scope>IDENTIFICATION</scope>
    <source>
        <strain evidence="1">SANGQUA</strain>
    </source>
</reference>
<dbReference type="VEuPathDB" id="VectorBase:AQUA015293"/>
<sequence length="21" mass="2429">MHEIEVKVAAVAQIKNKHVKR</sequence>
<dbReference type="EnsemblMetazoa" id="AQUA015293-RA">
    <property type="protein sequence ID" value="AQUA015293-PA"/>
    <property type="gene ID" value="AQUA015293"/>
</dbReference>
<name>A0A182XU12_ANOQN</name>
<organism evidence="1 2">
    <name type="scientific">Anopheles quadriannulatus</name>
    <name type="common">Mosquito</name>
    <dbReference type="NCBI Taxonomy" id="34691"/>
    <lineage>
        <taxon>Eukaryota</taxon>
        <taxon>Metazoa</taxon>
        <taxon>Ecdysozoa</taxon>
        <taxon>Arthropoda</taxon>
        <taxon>Hexapoda</taxon>
        <taxon>Insecta</taxon>
        <taxon>Pterygota</taxon>
        <taxon>Neoptera</taxon>
        <taxon>Endopterygota</taxon>
        <taxon>Diptera</taxon>
        <taxon>Nematocera</taxon>
        <taxon>Culicoidea</taxon>
        <taxon>Culicidae</taxon>
        <taxon>Anophelinae</taxon>
        <taxon>Anopheles</taxon>
    </lineage>
</organism>
<proteinExistence type="predicted"/>
<accession>A0A182XU12</accession>
<keyword evidence="2" id="KW-1185">Reference proteome</keyword>
<dbReference type="AlphaFoldDB" id="A0A182XU12"/>
<protein>
    <submittedName>
        <fullName evidence="1">Uncharacterized protein</fullName>
    </submittedName>
</protein>
<evidence type="ECO:0000313" key="1">
    <source>
        <dbReference type="EnsemblMetazoa" id="AQUA015293-PA"/>
    </source>
</evidence>
<evidence type="ECO:0000313" key="2">
    <source>
        <dbReference type="Proteomes" id="UP000076407"/>
    </source>
</evidence>